<name>A0A7V4TJX6_9BACT</name>
<dbReference type="AlphaFoldDB" id="A0A7V4TJX6"/>
<accession>A0A7V4TJX6</accession>
<dbReference type="PROSITE" id="PS51257">
    <property type="entry name" value="PROKAR_LIPOPROTEIN"/>
    <property type="match status" value="1"/>
</dbReference>
<sequence length="367" mass="41462">MRKVSMVVMFLALWGFLAGCSGVSFSGVSSGEPGRPAHPQVVYTEHRSPQNAFFPTGWMGDTGDITLDTNWRDRPYAGESCVRISYRPSGSEGWAGVYWQYPENNWGEVPGYDFSRDLPQVTRLTFWARGEEGGEKVEFKVGGIKAAGKPYQDSFGPVSTGIVELTREWRQYTVDLRGQDLRMVIGGFCWVASRDKNPQGCTVYLDEIRFESEPRMTSVQLTYHDFDELQGVCTYEKFQAGECHYADYPGKAVVYGYMKKRVAIPEGARTMRVTIVVCSKGWGEGLAVDVDRWSINSGIQIIVDGEVDERTIPRSSPVHHHSYYLYESGERFSSREFNVSGRDSVVLKIRMVEGARLDFWQAILEFS</sequence>
<gene>
    <name evidence="1" type="ORF">ENW11_08770</name>
</gene>
<dbReference type="SUPFAM" id="SSF49785">
    <property type="entry name" value="Galactose-binding domain-like"/>
    <property type="match status" value="1"/>
</dbReference>
<evidence type="ECO:0000313" key="1">
    <source>
        <dbReference type="EMBL" id="HGY39883.1"/>
    </source>
</evidence>
<reference evidence="1" key="1">
    <citation type="journal article" date="2020" name="mSystems">
        <title>Genome- and Community-Level Interaction Insights into Carbon Utilization and Element Cycling Functions of Hydrothermarchaeota in Hydrothermal Sediment.</title>
        <authorList>
            <person name="Zhou Z."/>
            <person name="Liu Y."/>
            <person name="Xu W."/>
            <person name="Pan J."/>
            <person name="Luo Z.H."/>
            <person name="Li M."/>
        </authorList>
    </citation>
    <scope>NUCLEOTIDE SEQUENCE [LARGE SCALE GENOMIC DNA]</scope>
    <source>
        <strain evidence="1">SpSt-82</strain>
    </source>
</reference>
<dbReference type="EMBL" id="DTIY01000068">
    <property type="protein sequence ID" value="HGY39883.1"/>
    <property type="molecule type" value="Genomic_DNA"/>
</dbReference>
<proteinExistence type="predicted"/>
<organism evidence="1">
    <name type="scientific">Candidatus Caldatribacterium saccharofermentans</name>
    <dbReference type="NCBI Taxonomy" id="1454753"/>
    <lineage>
        <taxon>Bacteria</taxon>
        <taxon>Pseudomonadati</taxon>
        <taxon>Atribacterota</taxon>
        <taxon>Atribacteria</taxon>
        <taxon>Atribacterales</taxon>
        <taxon>Candidatus Caldatribacteriaceae</taxon>
        <taxon>Candidatus Caldatribacterium</taxon>
    </lineage>
</organism>
<dbReference type="InterPro" id="IPR008979">
    <property type="entry name" value="Galactose-bd-like_sf"/>
</dbReference>
<protein>
    <submittedName>
        <fullName evidence="1">Uncharacterized protein</fullName>
    </submittedName>
</protein>
<comment type="caution">
    <text evidence="1">The sequence shown here is derived from an EMBL/GenBank/DDBJ whole genome shotgun (WGS) entry which is preliminary data.</text>
</comment>
<dbReference type="Gene3D" id="2.60.120.430">
    <property type="entry name" value="Galactose-binding lectin"/>
    <property type="match status" value="1"/>
</dbReference>